<dbReference type="EMBL" id="SILG01000004">
    <property type="protein sequence ID" value="TBE60000.1"/>
    <property type="molecule type" value="Genomic_DNA"/>
</dbReference>
<dbReference type="InterPro" id="IPR011234">
    <property type="entry name" value="Fumarylacetoacetase-like_C"/>
</dbReference>
<dbReference type="InterPro" id="IPR036663">
    <property type="entry name" value="Fumarylacetoacetase_C_sf"/>
</dbReference>
<evidence type="ECO:0000256" key="2">
    <source>
        <dbReference type="ARBA" id="ARBA00022723"/>
    </source>
</evidence>
<dbReference type="SUPFAM" id="SSF56529">
    <property type="entry name" value="FAH"/>
    <property type="match status" value="1"/>
</dbReference>
<name>A0ABY1XK08_9HYPH</name>
<evidence type="ECO:0000313" key="4">
    <source>
        <dbReference type="EMBL" id="TBE60000.1"/>
    </source>
</evidence>
<accession>A0ABY1XK08</accession>
<keyword evidence="5" id="KW-1185">Reference proteome</keyword>
<keyword evidence="4" id="KW-0614">Plasmid</keyword>
<dbReference type="Gene3D" id="3.90.850.10">
    <property type="entry name" value="Fumarylacetoacetase-like, C-terminal domain"/>
    <property type="match status" value="1"/>
</dbReference>
<keyword evidence="2" id="KW-0479">Metal-binding</keyword>
<dbReference type="RefSeq" id="WP_130767244.1">
    <property type="nucleotide sequence ID" value="NZ_SILG01000004.1"/>
</dbReference>
<reference evidence="4 5" key="1">
    <citation type="submission" date="2019-02" db="EMBL/GenBank/DDBJ databases">
        <title>The genomic architecture of introgression among sibling species of bacteria.</title>
        <authorList>
            <person name="Cavassim M.I.A."/>
            <person name="Moeskjaer S."/>
            <person name="Moslemi C."/>
            <person name="Fields B."/>
            <person name="Bachmann A."/>
            <person name="Vilhjalmsson B."/>
            <person name="Schierup M.H."/>
            <person name="Young J.P.W."/>
            <person name="Andersen S.U."/>
        </authorList>
    </citation>
    <scope>NUCLEOTIDE SEQUENCE [LARGE SCALE GENOMIC DNA]</scope>
    <source>
        <strain evidence="4 5">SM51</strain>
        <plasmid evidence="4">pSM51_Rh04</plasmid>
    </source>
</reference>
<gene>
    <name evidence="4" type="ORF">ELH03_30530</name>
</gene>
<evidence type="ECO:0000259" key="3">
    <source>
        <dbReference type="Pfam" id="PF01557"/>
    </source>
</evidence>
<keyword evidence="4" id="KW-0378">Hydrolase</keyword>
<dbReference type="GO" id="GO:0016787">
    <property type="term" value="F:hydrolase activity"/>
    <property type="evidence" value="ECO:0007669"/>
    <property type="project" value="UniProtKB-KW"/>
</dbReference>
<protein>
    <submittedName>
        <fullName evidence="4">Fumarylacetoacetate hydrolase</fullName>
    </submittedName>
</protein>
<organism evidence="4 5">
    <name type="scientific">Rhizobium beringeri</name>
    <dbReference type="NCBI Taxonomy" id="3019934"/>
    <lineage>
        <taxon>Bacteria</taxon>
        <taxon>Pseudomonadati</taxon>
        <taxon>Pseudomonadota</taxon>
        <taxon>Alphaproteobacteria</taxon>
        <taxon>Hyphomicrobiales</taxon>
        <taxon>Rhizobiaceae</taxon>
        <taxon>Rhizobium/Agrobacterium group</taxon>
        <taxon>Rhizobium</taxon>
    </lineage>
</organism>
<feature type="domain" description="Fumarylacetoacetase-like C-terminal" evidence="3">
    <location>
        <begin position="219"/>
        <end position="361"/>
    </location>
</feature>
<dbReference type="InterPro" id="IPR051121">
    <property type="entry name" value="FAH"/>
</dbReference>
<dbReference type="PANTHER" id="PTHR42796">
    <property type="entry name" value="FUMARYLACETOACETATE HYDROLASE DOMAIN-CONTAINING PROTEIN 2A-RELATED"/>
    <property type="match status" value="1"/>
</dbReference>
<evidence type="ECO:0000313" key="5">
    <source>
        <dbReference type="Proteomes" id="UP000291302"/>
    </source>
</evidence>
<comment type="similarity">
    <text evidence="1">Belongs to the FAH family.</text>
</comment>
<proteinExistence type="inferred from homology"/>
<comment type="caution">
    <text evidence="4">The sequence shown here is derived from an EMBL/GenBank/DDBJ whole genome shotgun (WGS) entry which is preliminary data.</text>
</comment>
<evidence type="ECO:0000256" key="1">
    <source>
        <dbReference type="ARBA" id="ARBA00010211"/>
    </source>
</evidence>
<dbReference type="Proteomes" id="UP000291302">
    <property type="component" value="Unassembled WGS sequence"/>
</dbReference>
<dbReference type="PANTHER" id="PTHR42796:SF7">
    <property type="entry name" value="2-DEHYDRO-3-DEOXY-D-ARABINONATE DEHYDRATASE"/>
    <property type="match status" value="1"/>
</dbReference>
<dbReference type="Pfam" id="PF01557">
    <property type="entry name" value="FAA_hydrolase"/>
    <property type="match status" value="1"/>
</dbReference>
<sequence>MSQALLDVAASDGLFVGRIWNPEVEGPSIVTLREGMLVDITSREAPTLSALLERQNAAAFVRAASGKAVGSLADIAANSTGAPDQTRPYLLAPVDLQAVKACGVTFAQSMIERVIEEKAAGNPERAASIRERVSTLIGGSLTNLKAGSPEAAKVKQALIDEGMWSQYLEVGIGPDAEVFTKSPVLSSVGWGADVGLHPISTWNNPEPEIVLAVNSRGEIKGAALGNDVNLRDVEGRSALLLGKAKDNNASCSIGPFIRLFDAGYSLDDVRKAELDLKVTGQDGFVLHGKSSMSKISRDPTDLVKQTVGAHHQYPDGFMLFLGTLFAPTQDRDAPKQGFTHKIGDVVEISSSGLGALVNTVRLSTECPPWTFGISALMSNLAKRGLL</sequence>
<geneLocation type="plasmid" evidence="4">
    <name>pSM51_Rh04</name>
</geneLocation>